<name>K1RHJ6_MAGGI</name>
<dbReference type="InParanoid" id="K1RHJ6"/>
<protein>
    <submittedName>
        <fullName evidence="1">Uncharacterized protein</fullName>
    </submittedName>
</protein>
<organism evidence="1">
    <name type="scientific">Magallana gigas</name>
    <name type="common">Pacific oyster</name>
    <name type="synonym">Crassostrea gigas</name>
    <dbReference type="NCBI Taxonomy" id="29159"/>
    <lineage>
        <taxon>Eukaryota</taxon>
        <taxon>Metazoa</taxon>
        <taxon>Spiralia</taxon>
        <taxon>Lophotrochozoa</taxon>
        <taxon>Mollusca</taxon>
        <taxon>Bivalvia</taxon>
        <taxon>Autobranchia</taxon>
        <taxon>Pteriomorphia</taxon>
        <taxon>Ostreida</taxon>
        <taxon>Ostreoidea</taxon>
        <taxon>Ostreidae</taxon>
        <taxon>Magallana</taxon>
    </lineage>
</organism>
<sequence length="74" mass="9220">MEICKEHYDYVMKIQTEADETTKQLREQNNALLQTIWVLENEKEHLESVLLDKQLERRFQPHRHQRSQYRGYFR</sequence>
<reference evidence="1" key="1">
    <citation type="journal article" date="2012" name="Nature">
        <title>The oyster genome reveals stress adaptation and complexity of shell formation.</title>
        <authorList>
            <person name="Zhang G."/>
            <person name="Fang X."/>
            <person name="Guo X."/>
            <person name="Li L."/>
            <person name="Luo R."/>
            <person name="Xu F."/>
            <person name="Yang P."/>
            <person name="Zhang L."/>
            <person name="Wang X."/>
            <person name="Qi H."/>
            <person name="Xiong Z."/>
            <person name="Que H."/>
            <person name="Xie Y."/>
            <person name="Holland P.W."/>
            <person name="Paps J."/>
            <person name="Zhu Y."/>
            <person name="Wu F."/>
            <person name="Chen Y."/>
            <person name="Wang J."/>
            <person name="Peng C."/>
            <person name="Meng J."/>
            <person name="Yang L."/>
            <person name="Liu J."/>
            <person name="Wen B."/>
            <person name="Zhang N."/>
            <person name="Huang Z."/>
            <person name="Zhu Q."/>
            <person name="Feng Y."/>
            <person name="Mount A."/>
            <person name="Hedgecock D."/>
            <person name="Xu Z."/>
            <person name="Liu Y."/>
            <person name="Domazet-Loso T."/>
            <person name="Du Y."/>
            <person name="Sun X."/>
            <person name="Zhang S."/>
            <person name="Liu B."/>
            <person name="Cheng P."/>
            <person name="Jiang X."/>
            <person name="Li J."/>
            <person name="Fan D."/>
            <person name="Wang W."/>
            <person name="Fu W."/>
            <person name="Wang T."/>
            <person name="Wang B."/>
            <person name="Zhang J."/>
            <person name="Peng Z."/>
            <person name="Li Y."/>
            <person name="Li N."/>
            <person name="Wang J."/>
            <person name="Chen M."/>
            <person name="He Y."/>
            <person name="Tan F."/>
            <person name="Song X."/>
            <person name="Zheng Q."/>
            <person name="Huang R."/>
            <person name="Yang H."/>
            <person name="Du X."/>
            <person name="Chen L."/>
            <person name="Yang M."/>
            <person name="Gaffney P.M."/>
            <person name="Wang S."/>
            <person name="Luo L."/>
            <person name="She Z."/>
            <person name="Ming Y."/>
            <person name="Huang W."/>
            <person name="Zhang S."/>
            <person name="Huang B."/>
            <person name="Zhang Y."/>
            <person name="Qu T."/>
            <person name="Ni P."/>
            <person name="Miao G."/>
            <person name="Wang J."/>
            <person name="Wang Q."/>
            <person name="Steinberg C.E."/>
            <person name="Wang H."/>
            <person name="Li N."/>
            <person name="Qian L."/>
            <person name="Zhang G."/>
            <person name="Li Y."/>
            <person name="Yang H."/>
            <person name="Liu X."/>
            <person name="Wang J."/>
            <person name="Yin Y."/>
            <person name="Wang J."/>
        </authorList>
    </citation>
    <scope>NUCLEOTIDE SEQUENCE [LARGE SCALE GENOMIC DNA]</scope>
    <source>
        <strain evidence="1">05x7-T-G4-1.051#20</strain>
    </source>
</reference>
<gene>
    <name evidence="1" type="ORF">CGI_10025284</name>
</gene>
<dbReference type="AlphaFoldDB" id="K1RHJ6"/>
<accession>K1RHJ6</accession>
<dbReference type="HOGENOM" id="CLU_2690227_0_0_1"/>
<evidence type="ECO:0000313" key="1">
    <source>
        <dbReference type="EMBL" id="EKC40985.1"/>
    </source>
</evidence>
<proteinExistence type="predicted"/>
<dbReference type="EMBL" id="JH823218">
    <property type="protein sequence ID" value="EKC40985.1"/>
    <property type="molecule type" value="Genomic_DNA"/>
</dbReference>